<feature type="transmembrane region" description="Helical" evidence="1">
    <location>
        <begin position="293"/>
        <end position="315"/>
    </location>
</feature>
<dbReference type="Proteomes" id="UP001301140">
    <property type="component" value="Unassembled WGS sequence"/>
</dbReference>
<gene>
    <name evidence="2" type="ORF">PZ740_02955</name>
</gene>
<dbReference type="RefSeq" id="WP_327787756.1">
    <property type="nucleotide sequence ID" value="NZ_JARGEQ010000016.1"/>
</dbReference>
<reference evidence="2 3" key="1">
    <citation type="submission" date="2023-03" db="EMBL/GenBank/DDBJ databases">
        <title>YIM 152171 draft genome.</title>
        <authorList>
            <person name="Yang Z."/>
        </authorList>
    </citation>
    <scope>NUCLEOTIDE SEQUENCE [LARGE SCALE GENOMIC DNA]</scope>
    <source>
        <strain evidence="2 3">YIM 152171</strain>
    </source>
</reference>
<feature type="transmembrane region" description="Helical" evidence="1">
    <location>
        <begin position="321"/>
        <end position="341"/>
    </location>
</feature>
<keyword evidence="1" id="KW-0472">Membrane</keyword>
<accession>A0AAP3UXZ6</accession>
<protein>
    <submittedName>
        <fullName evidence="2">Uncharacterized protein</fullName>
    </submittedName>
</protein>
<evidence type="ECO:0000313" key="3">
    <source>
        <dbReference type="Proteomes" id="UP001301140"/>
    </source>
</evidence>
<organism evidence="2 3">
    <name type="scientific">Marinimicrococcus flavescens</name>
    <dbReference type="NCBI Taxonomy" id="3031815"/>
    <lineage>
        <taxon>Bacteria</taxon>
        <taxon>Pseudomonadati</taxon>
        <taxon>Pseudomonadota</taxon>
        <taxon>Alphaproteobacteria</taxon>
        <taxon>Geminicoccales</taxon>
        <taxon>Geminicoccaceae</taxon>
        <taxon>Marinimicrococcus</taxon>
    </lineage>
</organism>
<dbReference type="EMBL" id="JARGEQ010000016">
    <property type="protein sequence ID" value="MDF1585340.1"/>
    <property type="molecule type" value="Genomic_DNA"/>
</dbReference>
<sequence>MLGTAIQHVEALFSRRFLLAGFFPWLLFGAANVLVYDLAWRPAPVLLPAWLAAPAGTQAVVLAAVLVATAAVAFVTAPLLPLLRAVLEGRVRRRGRAGRLLEALRVERRHDLQNVEKELRQLRRACLALPGRHEAALARLRAAAEAGAGSGREHPASLAEAQAAVEAMWAGGSDAERLLEEAVGKAERAAWRNDARASPTLEDLFGEFRRASLSLGHWAERELVLRYDQRQTFFAQNDLAATRIGNIAAATRAYALLRYNISLDFFWPRLRTIISGHEAISEALDQAETHLSFLVLTFFLILVFAIVWSVVPVLALGPLPLFVGVAVAGPAAAWCWLALVAQAEVALGQLVRSALDLHRHELLQALRVGVPRRHEDERRLWGILREALAHGERDLPVLRRPVGS</sequence>
<proteinExistence type="predicted"/>
<evidence type="ECO:0000256" key="1">
    <source>
        <dbReference type="SAM" id="Phobius"/>
    </source>
</evidence>
<keyword evidence="3" id="KW-1185">Reference proteome</keyword>
<evidence type="ECO:0000313" key="2">
    <source>
        <dbReference type="EMBL" id="MDF1585340.1"/>
    </source>
</evidence>
<comment type="caution">
    <text evidence="2">The sequence shown here is derived from an EMBL/GenBank/DDBJ whole genome shotgun (WGS) entry which is preliminary data.</text>
</comment>
<dbReference type="AlphaFoldDB" id="A0AAP3UXZ6"/>
<keyword evidence="1" id="KW-1133">Transmembrane helix</keyword>
<feature type="transmembrane region" description="Helical" evidence="1">
    <location>
        <begin position="17"/>
        <end position="39"/>
    </location>
</feature>
<feature type="transmembrane region" description="Helical" evidence="1">
    <location>
        <begin position="59"/>
        <end position="87"/>
    </location>
</feature>
<keyword evidence="1" id="KW-0812">Transmembrane</keyword>
<name>A0AAP3UXZ6_9PROT</name>